<evidence type="ECO:0000256" key="4">
    <source>
        <dbReference type="ARBA" id="ARBA00023163"/>
    </source>
</evidence>
<keyword evidence="3 8" id="KW-0238">DNA-binding</keyword>
<dbReference type="Proteomes" id="UP000035721">
    <property type="component" value="Unassembled WGS sequence"/>
</dbReference>
<sequence>MSIVSIHRGPTRPHDRWDVHTHREPLLMWSSTATVAVSSAARDWLVPPGHGIWVPADTEHSASTVRGGEVSVVRFAPGRSPVPWRGPTGVALTPLLHELAGHLEHIGADDASRPHAEALFVALLGLLPTHDLPIAMPTDPRTRIIAERLLSDPADPRGLAAWADHVHAGARTLSRLFLQETGLTFARWRAQVRIRAAVAMLADGAAVDTVARAVGYRKTSAFIAAFRRATGHTPGAFQRAGTSAVGIAPSGNASHPGWETC</sequence>
<dbReference type="InterPro" id="IPR009057">
    <property type="entry name" value="Homeodomain-like_sf"/>
</dbReference>
<evidence type="ECO:0000256" key="3">
    <source>
        <dbReference type="ARBA" id="ARBA00023125"/>
    </source>
</evidence>
<gene>
    <name evidence="8" type="ORF">BN12_2170009</name>
</gene>
<evidence type="ECO:0000259" key="7">
    <source>
        <dbReference type="PROSITE" id="PS01124"/>
    </source>
</evidence>
<dbReference type="SUPFAM" id="SSF46689">
    <property type="entry name" value="Homeodomain-like"/>
    <property type="match status" value="2"/>
</dbReference>
<evidence type="ECO:0000256" key="5">
    <source>
        <dbReference type="ARBA" id="ARBA00074140"/>
    </source>
</evidence>
<dbReference type="PROSITE" id="PS01124">
    <property type="entry name" value="HTH_ARAC_FAMILY_2"/>
    <property type="match status" value="1"/>
</dbReference>
<feature type="domain" description="HTH araC/xylS-type" evidence="7">
    <location>
        <begin position="143"/>
        <end position="240"/>
    </location>
</feature>
<dbReference type="PANTHER" id="PTHR11019">
    <property type="entry name" value="HTH-TYPE TRANSCRIPTIONAL REGULATOR NIMR"/>
    <property type="match status" value="1"/>
</dbReference>
<dbReference type="RefSeq" id="WP_200901248.1">
    <property type="nucleotide sequence ID" value="NZ_HF570958.1"/>
</dbReference>
<protein>
    <recommendedName>
        <fullName evidence="5">HTH-type transcriptional regulator RipA</fullName>
    </recommendedName>
    <alternativeName>
        <fullName evidence="6">Repressor of iron proteins A</fullName>
    </alternativeName>
</protein>
<dbReference type="PROSITE" id="PS00041">
    <property type="entry name" value="HTH_ARAC_FAMILY_1"/>
    <property type="match status" value="1"/>
</dbReference>
<evidence type="ECO:0000313" key="8">
    <source>
        <dbReference type="EMBL" id="CCH77708.1"/>
    </source>
</evidence>
<dbReference type="AlphaFoldDB" id="A0A077LUX5"/>
<name>A0A077LUX5_9MICO</name>
<reference evidence="8 9" key="1">
    <citation type="journal article" date="2013" name="ISME J.">
        <title>A metabolic model for members of the genus Tetrasphaera involved in enhanced biological phosphorus removal.</title>
        <authorList>
            <person name="Kristiansen R."/>
            <person name="Nguyen H.T.T."/>
            <person name="Saunders A.M."/>
            <person name="Nielsen J.L."/>
            <person name="Wimmer R."/>
            <person name="Le V.Q."/>
            <person name="McIlroy S.J."/>
            <person name="Petrovski S."/>
            <person name="Seviour R.J."/>
            <person name="Calteau A."/>
            <person name="Nielsen K.L."/>
            <person name="Nielsen P.H."/>
        </authorList>
    </citation>
    <scope>NUCLEOTIDE SEQUENCE [LARGE SCALE GENOMIC DNA]</scope>
    <source>
        <strain evidence="8 9">T1-X7</strain>
    </source>
</reference>
<dbReference type="STRING" id="1194083.BN12_2170009"/>
<comment type="caution">
    <text evidence="8">The sequence shown here is derived from an EMBL/GenBank/DDBJ whole genome shotgun (WGS) entry which is preliminary data.</text>
</comment>
<keyword evidence="4" id="KW-0804">Transcription</keyword>
<evidence type="ECO:0000256" key="6">
    <source>
        <dbReference type="ARBA" id="ARBA00079449"/>
    </source>
</evidence>
<keyword evidence="1" id="KW-0678">Repressor</keyword>
<dbReference type="InterPro" id="IPR018062">
    <property type="entry name" value="HTH_AraC-typ_CS"/>
</dbReference>
<dbReference type="Pfam" id="PF12833">
    <property type="entry name" value="HTH_18"/>
    <property type="match status" value="1"/>
</dbReference>
<accession>A0A077LUX5</accession>
<dbReference type="GO" id="GO:0043565">
    <property type="term" value="F:sequence-specific DNA binding"/>
    <property type="evidence" value="ECO:0007669"/>
    <property type="project" value="InterPro"/>
</dbReference>
<evidence type="ECO:0000313" key="9">
    <source>
        <dbReference type="Proteomes" id="UP000035721"/>
    </source>
</evidence>
<dbReference type="SMART" id="SM00342">
    <property type="entry name" value="HTH_ARAC"/>
    <property type="match status" value="1"/>
</dbReference>
<dbReference type="InterPro" id="IPR018060">
    <property type="entry name" value="HTH_AraC"/>
</dbReference>
<keyword evidence="2" id="KW-0805">Transcription regulation</keyword>
<organism evidence="8 9">
    <name type="scientific">Nostocoides japonicum T1-X7</name>
    <dbReference type="NCBI Taxonomy" id="1194083"/>
    <lineage>
        <taxon>Bacteria</taxon>
        <taxon>Bacillati</taxon>
        <taxon>Actinomycetota</taxon>
        <taxon>Actinomycetes</taxon>
        <taxon>Micrococcales</taxon>
        <taxon>Intrasporangiaceae</taxon>
        <taxon>Nostocoides</taxon>
    </lineage>
</organism>
<evidence type="ECO:0000256" key="1">
    <source>
        <dbReference type="ARBA" id="ARBA00022491"/>
    </source>
</evidence>
<proteinExistence type="predicted"/>
<dbReference type="GO" id="GO:0003700">
    <property type="term" value="F:DNA-binding transcription factor activity"/>
    <property type="evidence" value="ECO:0007669"/>
    <property type="project" value="InterPro"/>
</dbReference>
<keyword evidence="9" id="KW-1185">Reference proteome</keyword>
<evidence type="ECO:0000256" key="2">
    <source>
        <dbReference type="ARBA" id="ARBA00023015"/>
    </source>
</evidence>
<dbReference type="PANTHER" id="PTHR11019:SF199">
    <property type="entry name" value="HTH-TYPE TRANSCRIPTIONAL REGULATOR NIMR"/>
    <property type="match status" value="1"/>
</dbReference>
<dbReference type="Gene3D" id="1.10.10.60">
    <property type="entry name" value="Homeodomain-like"/>
    <property type="match status" value="1"/>
</dbReference>
<dbReference type="FunFam" id="1.10.10.60:FF:000132">
    <property type="entry name" value="AraC family transcriptional regulator"/>
    <property type="match status" value="1"/>
</dbReference>
<dbReference type="EMBL" id="CAJB01000132">
    <property type="protein sequence ID" value="CCH77708.1"/>
    <property type="molecule type" value="Genomic_DNA"/>
</dbReference>